<evidence type="ECO:0000256" key="5">
    <source>
        <dbReference type="ARBA" id="ARBA00022801"/>
    </source>
</evidence>
<evidence type="ECO:0000256" key="11">
    <source>
        <dbReference type="ARBA" id="ARBA00026107"/>
    </source>
</evidence>
<dbReference type="SMART" id="SM01217">
    <property type="entry name" value="Fn3_like"/>
    <property type="match status" value="1"/>
</dbReference>
<dbReference type="EC" id="3.2.1.37" evidence="11"/>
<comment type="similarity">
    <text evidence="2">Belongs to the glycosyl hydrolase 3 family.</text>
</comment>
<keyword evidence="4" id="KW-0732">Signal</keyword>
<dbReference type="PROSITE" id="PS51820">
    <property type="entry name" value="PA14"/>
    <property type="match status" value="1"/>
</dbReference>
<gene>
    <name evidence="13" type="ORF">BJX66DRAFT_348990</name>
</gene>
<keyword evidence="7" id="KW-0119">Carbohydrate metabolism</keyword>
<protein>
    <recommendedName>
        <fullName evidence="11">xylan 1,4-beta-xylosidase</fullName>
        <ecNumber evidence="11">3.2.1.37</ecNumber>
    </recommendedName>
</protein>
<evidence type="ECO:0000259" key="12">
    <source>
        <dbReference type="PROSITE" id="PS51820"/>
    </source>
</evidence>
<dbReference type="InterPro" id="IPR036881">
    <property type="entry name" value="Glyco_hydro_3_C_sf"/>
</dbReference>
<dbReference type="Gene3D" id="2.60.40.10">
    <property type="entry name" value="Immunoglobulins"/>
    <property type="match status" value="1"/>
</dbReference>
<dbReference type="InterPro" id="IPR036962">
    <property type="entry name" value="Glyco_hydro_3_N_sf"/>
</dbReference>
<keyword evidence="14" id="KW-1185">Reference proteome</keyword>
<dbReference type="InterPro" id="IPR017853">
    <property type="entry name" value="GH"/>
</dbReference>
<evidence type="ECO:0000256" key="2">
    <source>
        <dbReference type="ARBA" id="ARBA00005336"/>
    </source>
</evidence>
<evidence type="ECO:0000256" key="4">
    <source>
        <dbReference type="ARBA" id="ARBA00022729"/>
    </source>
</evidence>
<name>A0ABR4FL44_9EURO</name>
<evidence type="ECO:0000256" key="6">
    <source>
        <dbReference type="ARBA" id="ARBA00023180"/>
    </source>
</evidence>
<keyword evidence="3" id="KW-0858">Xylan degradation</keyword>
<comment type="pathway">
    <text evidence="1">Glycan degradation; xylan degradation.</text>
</comment>
<evidence type="ECO:0000256" key="1">
    <source>
        <dbReference type="ARBA" id="ARBA00004851"/>
    </source>
</evidence>
<evidence type="ECO:0000256" key="9">
    <source>
        <dbReference type="ARBA" id="ARBA00023326"/>
    </source>
</evidence>
<proteinExistence type="inferred from homology"/>
<evidence type="ECO:0000256" key="10">
    <source>
        <dbReference type="ARBA" id="ARBA00024574"/>
    </source>
</evidence>
<keyword evidence="5 13" id="KW-0378">Hydrolase</keyword>
<dbReference type="InterPro" id="IPR044993">
    <property type="entry name" value="BXL"/>
</dbReference>
<comment type="caution">
    <text evidence="13">The sequence shown here is derived from an EMBL/GenBank/DDBJ whole genome shotgun (WGS) entry which is preliminary data.</text>
</comment>
<accession>A0ABR4FL44</accession>
<dbReference type="SUPFAM" id="SSF56988">
    <property type="entry name" value="Anthrax protective antigen"/>
    <property type="match status" value="1"/>
</dbReference>
<feature type="domain" description="PA14" evidence="12">
    <location>
        <begin position="473"/>
        <end position="638"/>
    </location>
</feature>
<dbReference type="InterPro" id="IPR013783">
    <property type="entry name" value="Ig-like_fold"/>
</dbReference>
<dbReference type="SUPFAM" id="SSF52279">
    <property type="entry name" value="Beta-D-glucan exohydrolase, C-terminal domain"/>
    <property type="match status" value="1"/>
</dbReference>
<dbReference type="PANTHER" id="PTHR42721:SF3">
    <property type="entry name" value="BETA-D-XYLOSIDASE 5-RELATED"/>
    <property type="match status" value="1"/>
</dbReference>
<keyword evidence="9" id="KW-0624">Polysaccharide degradation</keyword>
<dbReference type="Gene3D" id="3.20.20.300">
    <property type="entry name" value="Glycoside hydrolase, family 3, N-terminal domain"/>
    <property type="match status" value="1"/>
</dbReference>
<dbReference type="SUPFAM" id="SSF51445">
    <property type="entry name" value="(Trans)glycosidases"/>
    <property type="match status" value="1"/>
</dbReference>
<evidence type="ECO:0000313" key="13">
    <source>
        <dbReference type="EMBL" id="KAL2783971.1"/>
    </source>
</evidence>
<dbReference type="Pfam" id="PF14310">
    <property type="entry name" value="Fn3-like"/>
    <property type="match status" value="1"/>
</dbReference>
<dbReference type="GO" id="GO:0016787">
    <property type="term" value="F:hydrolase activity"/>
    <property type="evidence" value="ECO:0007669"/>
    <property type="project" value="UniProtKB-KW"/>
</dbReference>
<dbReference type="InterPro" id="IPR037524">
    <property type="entry name" value="PA14/GLEYA"/>
</dbReference>
<dbReference type="InterPro" id="IPR001764">
    <property type="entry name" value="Glyco_hydro_3_N"/>
</dbReference>
<evidence type="ECO:0000256" key="3">
    <source>
        <dbReference type="ARBA" id="ARBA00022651"/>
    </source>
</evidence>
<dbReference type="InterPro" id="IPR002772">
    <property type="entry name" value="Glyco_hydro_3_C"/>
</dbReference>
<dbReference type="EMBL" id="JBFTWV010000201">
    <property type="protein sequence ID" value="KAL2783971.1"/>
    <property type="molecule type" value="Genomic_DNA"/>
</dbReference>
<keyword evidence="8" id="KW-0326">Glycosidase</keyword>
<reference evidence="13 14" key="1">
    <citation type="submission" date="2024-07" db="EMBL/GenBank/DDBJ databases">
        <title>Section-level genome sequencing and comparative genomics of Aspergillus sections Usti and Cavernicolus.</title>
        <authorList>
            <consortium name="Lawrence Berkeley National Laboratory"/>
            <person name="Nybo J.L."/>
            <person name="Vesth T.C."/>
            <person name="Theobald S."/>
            <person name="Frisvad J.C."/>
            <person name="Larsen T.O."/>
            <person name="Kjaerboelling I."/>
            <person name="Rothschild-Mancinelli K."/>
            <person name="Lyhne E.K."/>
            <person name="Kogle M.E."/>
            <person name="Barry K."/>
            <person name="Clum A."/>
            <person name="Na H."/>
            <person name="Ledsgaard L."/>
            <person name="Lin J."/>
            <person name="Lipzen A."/>
            <person name="Kuo A."/>
            <person name="Riley R."/>
            <person name="Mondo S."/>
            <person name="Labutti K."/>
            <person name="Haridas S."/>
            <person name="Pangalinan J."/>
            <person name="Salamov A.A."/>
            <person name="Simmons B.A."/>
            <person name="Magnuson J.K."/>
            <person name="Chen J."/>
            <person name="Drula E."/>
            <person name="Henrissat B."/>
            <person name="Wiebenga A."/>
            <person name="Lubbers R.J."/>
            <person name="Gomes A.C."/>
            <person name="Makela M.R."/>
            <person name="Stajich J."/>
            <person name="Grigoriev I.V."/>
            <person name="Mortensen U.H."/>
            <person name="De Vries R.P."/>
            <person name="Baker S.E."/>
            <person name="Andersen M.R."/>
        </authorList>
    </citation>
    <scope>NUCLEOTIDE SEQUENCE [LARGE SCALE GENOMIC DNA]</scope>
    <source>
        <strain evidence="13 14">CBS 209.92</strain>
    </source>
</reference>
<dbReference type="InterPro" id="IPR026891">
    <property type="entry name" value="Fn3-like"/>
</dbReference>
<evidence type="ECO:0000313" key="14">
    <source>
        <dbReference type="Proteomes" id="UP001610563"/>
    </source>
</evidence>
<evidence type="ECO:0000256" key="8">
    <source>
        <dbReference type="ARBA" id="ARBA00023295"/>
    </source>
</evidence>
<dbReference type="Pfam" id="PF01915">
    <property type="entry name" value="Glyco_hydro_3_C"/>
    <property type="match status" value="1"/>
</dbReference>
<dbReference type="Proteomes" id="UP001610563">
    <property type="component" value="Unassembled WGS sequence"/>
</dbReference>
<evidence type="ECO:0000256" key="7">
    <source>
        <dbReference type="ARBA" id="ARBA00023277"/>
    </source>
</evidence>
<organism evidence="13 14">
    <name type="scientific">Aspergillus keveii</name>
    <dbReference type="NCBI Taxonomy" id="714993"/>
    <lineage>
        <taxon>Eukaryota</taxon>
        <taxon>Fungi</taxon>
        <taxon>Dikarya</taxon>
        <taxon>Ascomycota</taxon>
        <taxon>Pezizomycotina</taxon>
        <taxon>Eurotiomycetes</taxon>
        <taxon>Eurotiomycetidae</taxon>
        <taxon>Eurotiales</taxon>
        <taxon>Aspergillaceae</taxon>
        <taxon>Aspergillus</taxon>
        <taxon>Aspergillus subgen. Nidulantes</taxon>
    </lineage>
</organism>
<comment type="catalytic activity">
    <reaction evidence="10">
        <text>Hydrolysis of (1-&gt;4)-beta-D-xylans, to remove successive D-xylose residues from the non-reducing termini.</text>
        <dbReference type="EC" id="3.2.1.37"/>
    </reaction>
</comment>
<dbReference type="Pfam" id="PF00933">
    <property type="entry name" value="Glyco_hydro_3"/>
    <property type="match status" value="1"/>
</dbReference>
<dbReference type="PRINTS" id="PR00133">
    <property type="entry name" value="GLHYDRLASE3"/>
</dbReference>
<dbReference type="PANTHER" id="PTHR42721">
    <property type="entry name" value="SUGAR HYDROLASE-RELATED"/>
    <property type="match status" value="1"/>
</dbReference>
<sequence length="901" mass="98223">MPRTALLDDKKAYLDSLLAQMTVEELAFQLPLISGNWIIGEKSDHEGLARLLQPVPDAALGCICDWYPTHPSQFNQLQALNLSNARVKIPFLSMGECLHGVFSNRQSVFPQALALSSSFEPDLVKRVGHALGTEARSIGIYANFSPVLDIAKEPRYGRSQETFGEDYVLVSHMGVAYTRGLSKDGAIADNDATATIIKHFAGHGAPSGGLHSNAWLGRGRREILTEILPPFKAAIEQGAGGARGVMMAYTAIDELPAHLDPFLYERLEEWGYDGLEETVTGHLVAESPADAICQWLNVGGGIFLYDFKPDVIVRSIGELVNNGEVKLSTLQQRVRKVLEVKYDLGLFHNPYMPEDIDSHSLTLSHIPLALEAAHKSIVLLENRNSTLPLQLSAQNIQKIAVVGPFADTFNFGSYTGKWGANPTDRASTIRQGLLEHLAKAGLDSIQLVSAWGANSWNYNVQYPIPGYLLSANGSTGGLHATYYHDTSFQQEAFERVEPPNRDWGLYPPVGLSSTSFGVVWEGELEVPVSSKVHGSIGVSVLSKTIARLYIDGKLVSQADGSANTVLREIQSYTYTAEKGRDLPPGGVDFVFTPGAKHHIRLECEVHPDWPRPSAAGVHSRVYLWWNLVDRKDSVAQATQVAADADLIVLAVGAAWNSDGENAERATLGLSTVQEKLAQEIYSLGKPVVLVLQGGRPFALPEYYAKSAAVLSTGFPGQAAGQAIADVLFGEFNPGGRLTMSVPYDAGSLPVYYKYYSFGYGLTYTTFSQEFKGATSTVEGRERGTFSYGDTIAFSVSVTNTGKIAGSHVPQIYLLRRKGSSITTPNKQHVASARLYIDAGKTVTATLELEVDRFLPVINRSYERVLEAGEYRFALMDDGSLEAPALGEVTLKVVESFKYDKY</sequence>
<keyword evidence="6" id="KW-0325">Glycoprotein</keyword>
<dbReference type="Gene3D" id="3.40.50.1700">
    <property type="entry name" value="Glycoside hydrolase family 3 C-terminal domain"/>
    <property type="match status" value="2"/>
</dbReference>